<name>A0A8J2P2U1_9HEXA</name>
<evidence type="ECO:0000259" key="5">
    <source>
        <dbReference type="Pfam" id="PF13193"/>
    </source>
</evidence>
<comment type="caution">
    <text evidence="6">The sequence shown here is derived from an EMBL/GenBank/DDBJ whole genome shotgun (WGS) entry which is preliminary data.</text>
</comment>
<reference evidence="6" key="1">
    <citation type="submission" date="2021-06" db="EMBL/GenBank/DDBJ databases">
        <authorList>
            <person name="Hodson N. C."/>
            <person name="Mongue J. A."/>
            <person name="Jaron S. K."/>
        </authorList>
    </citation>
    <scope>NUCLEOTIDE SEQUENCE</scope>
</reference>
<feature type="domain" description="AMP-binding enzyme C-terminal" evidence="5">
    <location>
        <begin position="21"/>
        <end position="96"/>
    </location>
</feature>
<dbReference type="PANTHER" id="PTHR24096:SF149">
    <property type="entry name" value="AMP-BINDING DOMAIN-CONTAINING PROTEIN-RELATED"/>
    <property type="match status" value="1"/>
</dbReference>
<evidence type="ECO:0000256" key="3">
    <source>
        <dbReference type="ARBA" id="ARBA00022598"/>
    </source>
</evidence>
<evidence type="ECO:0000256" key="1">
    <source>
        <dbReference type="ARBA" id="ARBA00004275"/>
    </source>
</evidence>
<keyword evidence="3" id="KW-0436">Ligase</keyword>
<keyword evidence="4" id="KW-0576">Peroxisome</keyword>
<dbReference type="EMBL" id="CAJVCH010084421">
    <property type="protein sequence ID" value="CAG7721909.1"/>
    <property type="molecule type" value="Genomic_DNA"/>
</dbReference>
<evidence type="ECO:0000313" key="7">
    <source>
        <dbReference type="Proteomes" id="UP000708208"/>
    </source>
</evidence>
<dbReference type="Pfam" id="PF13193">
    <property type="entry name" value="AMP-binding_C"/>
    <property type="match status" value="1"/>
</dbReference>
<keyword evidence="7" id="KW-1185">Reference proteome</keyword>
<proteinExistence type="inferred from homology"/>
<dbReference type="GO" id="GO:0005777">
    <property type="term" value="C:peroxisome"/>
    <property type="evidence" value="ECO:0007669"/>
    <property type="project" value="UniProtKB-SubCell"/>
</dbReference>
<dbReference type="FunFam" id="3.30.300.30:FF:000007">
    <property type="entry name" value="4-coumarate--CoA ligase 2"/>
    <property type="match status" value="1"/>
</dbReference>
<evidence type="ECO:0000256" key="4">
    <source>
        <dbReference type="ARBA" id="ARBA00023140"/>
    </source>
</evidence>
<comment type="similarity">
    <text evidence="2">Belongs to the ATP-dependent AMP-binding enzyme family.</text>
</comment>
<dbReference type="AlphaFoldDB" id="A0A8J2P2U1"/>
<comment type="subcellular location">
    <subcellularLocation>
        <location evidence="1">Peroxisome</location>
    </subcellularLocation>
</comment>
<evidence type="ECO:0000256" key="2">
    <source>
        <dbReference type="ARBA" id="ARBA00006432"/>
    </source>
</evidence>
<accession>A0A8J2P2U1</accession>
<dbReference type="InterPro" id="IPR025110">
    <property type="entry name" value="AMP-bd_C"/>
</dbReference>
<gene>
    <name evidence="6" type="ORF">AFUS01_LOCUS11094</name>
</gene>
<sequence>MNICMQAVASLYRRLSVAPSELEEVLGKHPQIVDVAVIGIPDDRAGELPRAYVVRKDTDITAENINNYLQDKVSEYKKLKGGIEFVDSIPKSAAGKILRKDLQLLYKTKCSK</sequence>
<dbReference type="PANTHER" id="PTHR24096">
    <property type="entry name" value="LONG-CHAIN-FATTY-ACID--COA LIGASE"/>
    <property type="match status" value="1"/>
</dbReference>
<evidence type="ECO:0000313" key="6">
    <source>
        <dbReference type="EMBL" id="CAG7721909.1"/>
    </source>
</evidence>
<protein>
    <recommendedName>
        <fullName evidence="5">AMP-binding enzyme C-terminal domain-containing protein</fullName>
    </recommendedName>
</protein>
<dbReference type="GO" id="GO:0016405">
    <property type="term" value="F:CoA-ligase activity"/>
    <property type="evidence" value="ECO:0007669"/>
    <property type="project" value="TreeGrafter"/>
</dbReference>
<dbReference type="OrthoDB" id="10253869at2759"/>
<organism evidence="6 7">
    <name type="scientific">Allacma fusca</name>
    <dbReference type="NCBI Taxonomy" id="39272"/>
    <lineage>
        <taxon>Eukaryota</taxon>
        <taxon>Metazoa</taxon>
        <taxon>Ecdysozoa</taxon>
        <taxon>Arthropoda</taxon>
        <taxon>Hexapoda</taxon>
        <taxon>Collembola</taxon>
        <taxon>Symphypleona</taxon>
        <taxon>Sminthuridae</taxon>
        <taxon>Allacma</taxon>
    </lineage>
</organism>
<dbReference type="Proteomes" id="UP000708208">
    <property type="component" value="Unassembled WGS sequence"/>
</dbReference>